<keyword evidence="3" id="KW-1185">Reference proteome</keyword>
<dbReference type="Pfam" id="PF20415">
    <property type="entry name" value="DUF6699"/>
    <property type="match status" value="1"/>
</dbReference>
<evidence type="ECO:0000259" key="1">
    <source>
        <dbReference type="Pfam" id="PF20415"/>
    </source>
</evidence>
<organism evidence="2 3">
    <name type="scientific">Pisolithus tinctorius Marx 270</name>
    <dbReference type="NCBI Taxonomy" id="870435"/>
    <lineage>
        <taxon>Eukaryota</taxon>
        <taxon>Fungi</taxon>
        <taxon>Dikarya</taxon>
        <taxon>Basidiomycota</taxon>
        <taxon>Agaricomycotina</taxon>
        <taxon>Agaricomycetes</taxon>
        <taxon>Agaricomycetidae</taxon>
        <taxon>Boletales</taxon>
        <taxon>Sclerodermatineae</taxon>
        <taxon>Pisolithaceae</taxon>
        <taxon>Pisolithus</taxon>
    </lineage>
</organism>
<accession>A0A0C3JJU8</accession>
<dbReference type="InterPro" id="IPR046522">
    <property type="entry name" value="DUF6699"/>
</dbReference>
<protein>
    <recommendedName>
        <fullName evidence="1">DUF6699 domain-containing protein</fullName>
    </recommendedName>
</protein>
<proteinExistence type="predicted"/>
<dbReference type="EMBL" id="KN832023">
    <property type="protein sequence ID" value="KIN97826.1"/>
    <property type="molecule type" value="Genomic_DNA"/>
</dbReference>
<gene>
    <name evidence="2" type="ORF">M404DRAFT_67092</name>
</gene>
<dbReference type="HOGENOM" id="CLU_160410_0_0_1"/>
<feature type="non-terminal residue" evidence="2">
    <location>
        <position position="130"/>
    </location>
</feature>
<dbReference type="Proteomes" id="UP000054217">
    <property type="component" value="Unassembled WGS sequence"/>
</dbReference>
<reference evidence="3" key="2">
    <citation type="submission" date="2015-01" db="EMBL/GenBank/DDBJ databases">
        <title>Evolutionary Origins and Diversification of the Mycorrhizal Mutualists.</title>
        <authorList>
            <consortium name="DOE Joint Genome Institute"/>
            <consortium name="Mycorrhizal Genomics Consortium"/>
            <person name="Kohler A."/>
            <person name="Kuo A."/>
            <person name="Nagy L.G."/>
            <person name="Floudas D."/>
            <person name="Copeland A."/>
            <person name="Barry K.W."/>
            <person name="Cichocki N."/>
            <person name="Veneault-Fourrey C."/>
            <person name="LaButti K."/>
            <person name="Lindquist E.A."/>
            <person name="Lipzen A."/>
            <person name="Lundell T."/>
            <person name="Morin E."/>
            <person name="Murat C."/>
            <person name="Riley R."/>
            <person name="Ohm R."/>
            <person name="Sun H."/>
            <person name="Tunlid A."/>
            <person name="Henrissat B."/>
            <person name="Grigoriev I.V."/>
            <person name="Hibbett D.S."/>
            <person name="Martin F."/>
        </authorList>
    </citation>
    <scope>NUCLEOTIDE SEQUENCE [LARGE SCALE GENOMIC DNA]</scope>
    <source>
        <strain evidence="3">Marx 270</strain>
    </source>
</reference>
<evidence type="ECO:0000313" key="2">
    <source>
        <dbReference type="EMBL" id="KIN97826.1"/>
    </source>
</evidence>
<dbReference type="STRING" id="870435.A0A0C3JJU8"/>
<sequence>EPATLPPSDRILVLCDLGWISQLWGPIVIERPGGRVTIRDLLEGIYIFFQMHLSRAEVEHISSLEPNNYGLLVDAYQRRTTQRHLGVLRDWEWREVMRRVDCLGDRRWWWEVWVTHNSNGTWQLNLGLAN</sequence>
<dbReference type="OrthoDB" id="3241567at2759"/>
<reference evidence="2 3" key="1">
    <citation type="submission" date="2014-04" db="EMBL/GenBank/DDBJ databases">
        <authorList>
            <consortium name="DOE Joint Genome Institute"/>
            <person name="Kuo A."/>
            <person name="Kohler A."/>
            <person name="Costa M.D."/>
            <person name="Nagy L.G."/>
            <person name="Floudas D."/>
            <person name="Copeland A."/>
            <person name="Barry K.W."/>
            <person name="Cichocki N."/>
            <person name="Veneault-Fourrey C."/>
            <person name="LaButti K."/>
            <person name="Lindquist E.A."/>
            <person name="Lipzen A."/>
            <person name="Lundell T."/>
            <person name="Morin E."/>
            <person name="Murat C."/>
            <person name="Sun H."/>
            <person name="Tunlid A."/>
            <person name="Henrissat B."/>
            <person name="Grigoriev I.V."/>
            <person name="Hibbett D.S."/>
            <person name="Martin F."/>
            <person name="Nordberg H.P."/>
            <person name="Cantor M.N."/>
            <person name="Hua S.X."/>
        </authorList>
    </citation>
    <scope>NUCLEOTIDE SEQUENCE [LARGE SCALE GENOMIC DNA]</scope>
    <source>
        <strain evidence="2 3">Marx 270</strain>
    </source>
</reference>
<evidence type="ECO:0000313" key="3">
    <source>
        <dbReference type="Proteomes" id="UP000054217"/>
    </source>
</evidence>
<dbReference type="InParanoid" id="A0A0C3JJU8"/>
<feature type="domain" description="DUF6699" evidence="1">
    <location>
        <begin position="1"/>
        <end position="112"/>
    </location>
</feature>
<feature type="non-terminal residue" evidence="2">
    <location>
        <position position="1"/>
    </location>
</feature>
<name>A0A0C3JJU8_PISTI</name>
<dbReference type="AlphaFoldDB" id="A0A0C3JJU8"/>